<accession>A0A3Q4HML1</accession>
<dbReference type="Proteomes" id="UP000261580">
    <property type="component" value="Unassembled WGS sequence"/>
</dbReference>
<sequence>WMLNFEPGPAGCRELQVAVESERRHQRENDAKWILSFDLVLACHMKPLEKKDKDGAPRKQPWNPVAPSNNLKLLTFDPRSVVVFTLGRKHKVYAAGGAAGGAAERRGCFFFPNRGFGFLFWNKGYVHSEMEKDKEEGQDRKQRAKATFTLQVLMLNSDFLIKSDFFVCSFTLQIKCDSKRALV</sequence>
<dbReference type="GeneTree" id="ENSGT00940000176945"/>
<organism evidence="1 2">
    <name type="scientific">Neolamprologus brichardi</name>
    <name type="common">Fairy cichlid</name>
    <name type="synonym">Lamprologus brichardi</name>
    <dbReference type="NCBI Taxonomy" id="32507"/>
    <lineage>
        <taxon>Eukaryota</taxon>
        <taxon>Metazoa</taxon>
        <taxon>Chordata</taxon>
        <taxon>Craniata</taxon>
        <taxon>Vertebrata</taxon>
        <taxon>Euteleostomi</taxon>
        <taxon>Actinopterygii</taxon>
        <taxon>Neopterygii</taxon>
        <taxon>Teleostei</taxon>
        <taxon>Neoteleostei</taxon>
        <taxon>Acanthomorphata</taxon>
        <taxon>Ovalentaria</taxon>
        <taxon>Cichlomorphae</taxon>
        <taxon>Cichliformes</taxon>
        <taxon>Cichlidae</taxon>
        <taxon>African cichlids</taxon>
        <taxon>Pseudocrenilabrinae</taxon>
        <taxon>Lamprologini</taxon>
        <taxon>Neolamprologus</taxon>
    </lineage>
</organism>
<dbReference type="AlphaFoldDB" id="A0A3Q4HML1"/>
<reference evidence="1" key="2">
    <citation type="submission" date="2025-09" db="UniProtKB">
        <authorList>
            <consortium name="Ensembl"/>
        </authorList>
    </citation>
    <scope>IDENTIFICATION</scope>
</reference>
<evidence type="ECO:0000313" key="1">
    <source>
        <dbReference type="Ensembl" id="ENSNBRP00000024795.1"/>
    </source>
</evidence>
<name>A0A3Q4HML1_NEOBR</name>
<dbReference type="STRING" id="32507.ENSNBRP00000024795"/>
<evidence type="ECO:0000313" key="2">
    <source>
        <dbReference type="Proteomes" id="UP000261580"/>
    </source>
</evidence>
<dbReference type="Bgee" id="ENSNBRG00000018958">
    <property type="expression patterns" value="Expressed in testis and 3 other cell types or tissues"/>
</dbReference>
<dbReference type="Ensembl" id="ENSNBRT00000025445.1">
    <property type="protein sequence ID" value="ENSNBRP00000024795.1"/>
    <property type="gene ID" value="ENSNBRG00000018958.1"/>
</dbReference>
<reference evidence="1" key="1">
    <citation type="submission" date="2025-08" db="UniProtKB">
        <authorList>
            <consortium name="Ensembl"/>
        </authorList>
    </citation>
    <scope>IDENTIFICATION</scope>
</reference>
<protein>
    <submittedName>
        <fullName evidence="1">Uncharacterized protein</fullName>
    </submittedName>
</protein>
<proteinExistence type="predicted"/>
<keyword evidence="2" id="KW-1185">Reference proteome</keyword>